<evidence type="ECO:0000313" key="1">
    <source>
        <dbReference type="EMBL" id="MDO7253883.1"/>
    </source>
</evidence>
<evidence type="ECO:0000313" key="3">
    <source>
        <dbReference type="Proteomes" id="UP001177258"/>
    </source>
</evidence>
<dbReference type="EMBL" id="JAUPEV010000017">
    <property type="protein sequence ID" value="MDO7253883.1"/>
    <property type="molecule type" value="Genomic_DNA"/>
</dbReference>
<proteinExistence type="predicted"/>
<dbReference type="Proteomes" id="UP001177258">
    <property type="component" value="Unassembled WGS sequence"/>
</dbReference>
<organism evidence="2 3">
    <name type="scientific">Helicobacter cappadocius</name>
    <dbReference type="NCBI Taxonomy" id="3063998"/>
    <lineage>
        <taxon>Bacteria</taxon>
        <taxon>Pseudomonadati</taxon>
        <taxon>Campylobacterota</taxon>
        <taxon>Epsilonproteobacteria</taxon>
        <taxon>Campylobacterales</taxon>
        <taxon>Helicobacteraceae</taxon>
        <taxon>Helicobacter</taxon>
    </lineage>
</organism>
<keyword evidence="4" id="KW-1185">Reference proteome</keyword>
<evidence type="ECO:0000313" key="2">
    <source>
        <dbReference type="EMBL" id="MDP2539744.1"/>
    </source>
</evidence>
<reference evidence="2 4" key="1">
    <citation type="submission" date="2023-07" db="EMBL/GenBank/DDBJ databases">
        <title>Unpublished Manusciprt.</title>
        <authorList>
            <person name="Aydin F."/>
            <person name="Tarhane S."/>
            <person name="Saticioglu I.B."/>
            <person name="Karakaya E."/>
            <person name="Abay S."/>
            <person name="Guran O."/>
            <person name="Bozkurt E."/>
            <person name="Uzum N."/>
            <person name="Olgun K."/>
            <person name="Jablonski D."/>
        </authorList>
    </citation>
    <scope>NUCLEOTIDE SEQUENCE</scope>
    <source>
        <strain evidence="4">faydin-H75</strain>
        <strain evidence="2">Faydin-H76</strain>
    </source>
</reference>
<evidence type="ECO:0000313" key="4">
    <source>
        <dbReference type="Proteomes" id="UP001240777"/>
    </source>
</evidence>
<dbReference type="Proteomes" id="UP001240777">
    <property type="component" value="Unassembled WGS sequence"/>
</dbReference>
<protein>
    <submittedName>
        <fullName evidence="2">Uncharacterized protein</fullName>
    </submittedName>
</protein>
<sequence length="63" mass="7402">MKYRVLYDTQLNGEFKNKDEEISFLKGTDEGYIQRLIREKIIQPIDVISDEPKENKKLSKAGK</sequence>
<reference evidence="1" key="2">
    <citation type="submission" date="2023-07" db="EMBL/GenBank/DDBJ databases">
        <authorList>
            <person name="Aydin F."/>
            <person name="Tarhane S."/>
            <person name="Saticioglu I.B."/>
            <person name="Karakaya E."/>
            <person name="Abay S."/>
            <person name="Guran O."/>
            <person name="Bozkurt E."/>
            <person name="Uzum N."/>
            <person name="Olgun K."/>
            <person name="Jablonski D."/>
        </authorList>
    </citation>
    <scope>NUCLEOTIDE SEQUENCE</scope>
    <source>
        <strain evidence="1">Faydin-H75</strain>
    </source>
</reference>
<dbReference type="RefSeq" id="WP_305517722.1">
    <property type="nucleotide sequence ID" value="NZ_JAUPEV010000017.1"/>
</dbReference>
<name>A0AA90PUF8_9HELI</name>
<dbReference type="EMBL" id="JAUYZK010000015">
    <property type="protein sequence ID" value="MDP2539744.1"/>
    <property type="molecule type" value="Genomic_DNA"/>
</dbReference>
<accession>A0AA90PUF8</accession>
<reference evidence="1 3" key="3">
    <citation type="journal article" date="2024" name="Syst. Appl. Microbiol.">
        <title>Helicobacter cappadocius sp. nov., from lizards: The first psychrotrophic Helicobacter species.</title>
        <authorList>
            <person name="Aydin F."/>
            <person name="Tarhane S."/>
            <person name="Karakaya E."/>
            <person name="Abay S."/>
            <person name="Kayman T."/>
            <person name="Guran O."/>
            <person name="Bozkurt E."/>
            <person name="Uzum N."/>
            <person name="Avci A."/>
            <person name="Olgun K."/>
            <person name="Jablonski D."/>
            <person name="Guran C."/>
            <person name="Burcin Saticioglu I."/>
        </authorList>
    </citation>
    <scope>NUCLEOTIDE SEQUENCE [LARGE SCALE GENOMIC DNA]</scope>
    <source>
        <strain evidence="1">Faydin-H75</strain>
        <strain evidence="3">faydin-H76</strain>
    </source>
</reference>
<comment type="caution">
    <text evidence="2">The sequence shown here is derived from an EMBL/GenBank/DDBJ whole genome shotgun (WGS) entry which is preliminary data.</text>
</comment>
<dbReference type="AlphaFoldDB" id="A0AA90PUF8"/>
<gene>
    <name evidence="1" type="ORF">Q5I04_08200</name>
    <name evidence="2" type="ORF">Q5I06_08155</name>
</gene>